<protein>
    <submittedName>
        <fullName evidence="1">Uncharacterized protein</fullName>
    </submittedName>
</protein>
<gene>
    <name evidence="1" type="ORF">I595_3701</name>
</gene>
<evidence type="ECO:0000313" key="1">
    <source>
        <dbReference type="EMBL" id="KPM30224.1"/>
    </source>
</evidence>
<evidence type="ECO:0000313" key="2">
    <source>
        <dbReference type="Proteomes" id="UP000050280"/>
    </source>
</evidence>
<dbReference type="Proteomes" id="UP000050280">
    <property type="component" value="Unassembled WGS sequence"/>
</dbReference>
<sequence length="52" mass="6212">MVKFKNENRALLFARRKGVCLKIPRTAHSPTVVVHLRPPFYKRKFPFYNPKN</sequence>
<keyword evidence="2" id="KW-1185">Reference proteome</keyword>
<dbReference type="AlphaFoldDB" id="A0A0P7AR33"/>
<proteinExistence type="predicted"/>
<comment type="caution">
    <text evidence="1">The sequence shown here is derived from an EMBL/GenBank/DDBJ whole genome shotgun (WGS) entry which is preliminary data.</text>
</comment>
<reference evidence="1 2" key="1">
    <citation type="submission" date="2015-09" db="EMBL/GenBank/DDBJ databases">
        <title>Genome sequence of the marine flavobacterium Croceitalea dokdonensis DOKDO 023 that contains proton- and sodium-pumping rhodopsins.</title>
        <authorList>
            <person name="Kwon S.-K."/>
            <person name="Lee H.K."/>
            <person name="Kwak M.-J."/>
            <person name="Kim J.F."/>
        </authorList>
    </citation>
    <scope>NUCLEOTIDE SEQUENCE [LARGE SCALE GENOMIC DNA]</scope>
    <source>
        <strain evidence="1 2">DOKDO 023</strain>
    </source>
</reference>
<organism evidence="1 2">
    <name type="scientific">Croceitalea dokdonensis DOKDO 023</name>
    <dbReference type="NCBI Taxonomy" id="1300341"/>
    <lineage>
        <taxon>Bacteria</taxon>
        <taxon>Pseudomonadati</taxon>
        <taxon>Bacteroidota</taxon>
        <taxon>Flavobacteriia</taxon>
        <taxon>Flavobacteriales</taxon>
        <taxon>Flavobacteriaceae</taxon>
        <taxon>Croceitalea</taxon>
    </lineage>
</organism>
<name>A0A0P7AR33_9FLAO</name>
<dbReference type="STRING" id="1300341.I595_3701"/>
<dbReference type="EMBL" id="LDJX01000013">
    <property type="protein sequence ID" value="KPM30224.1"/>
    <property type="molecule type" value="Genomic_DNA"/>
</dbReference>
<accession>A0A0P7AR33</accession>